<feature type="transmembrane region" description="Helical" evidence="5">
    <location>
        <begin position="134"/>
        <end position="154"/>
    </location>
</feature>
<keyword evidence="3 5" id="KW-1133">Transmembrane helix</keyword>
<dbReference type="InterPro" id="IPR025256">
    <property type="entry name" value="TM7S3/TM198-like_dom"/>
</dbReference>
<evidence type="ECO:0000256" key="4">
    <source>
        <dbReference type="ARBA" id="ARBA00023136"/>
    </source>
</evidence>
<keyword evidence="2 5" id="KW-0812">Transmembrane</keyword>
<evidence type="ECO:0000259" key="6">
    <source>
        <dbReference type="Pfam" id="PF13886"/>
    </source>
</evidence>
<evidence type="ECO:0000256" key="1">
    <source>
        <dbReference type="ARBA" id="ARBA00004141"/>
    </source>
</evidence>
<reference evidence="7 8" key="1">
    <citation type="submission" date="2021-11" db="EMBL/GenBank/DDBJ databases">
        <title>Lacrimispora sp. nov. NSJ-141 isolated from human feces.</title>
        <authorList>
            <person name="Abdugheni R."/>
        </authorList>
    </citation>
    <scope>NUCLEOTIDE SEQUENCE [LARGE SCALE GENOMIC DNA]</scope>
    <source>
        <strain evidence="7 8">NSJ-141</strain>
    </source>
</reference>
<keyword evidence="4 5" id="KW-0472">Membrane</keyword>
<feature type="transmembrane region" description="Helical" evidence="5">
    <location>
        <begin position="58"/>
        <end position="79"/>
    </location>
</feature>
<feature type="transmembrane region" description="Helical" evidence="5">
    <location>
        <begin position="33"/>
        <end position="51"/>
    </location>
</feature>
<evidence type="ECO:0000256" key="3">
    <source>
        <dbReference type="ARBA" id="ARBA00022989"/>
    </source>
</evidence>
<dbReference type="RefSeq" id="WP_231063455.1">
    <property type="nucleotide sequence ID" value="NZ_JAJNOR010000010.1"/>
</dbReference>
<evidence type="ECO:0000313" key="8">
    <source>
        <dbReference type="Proteomes" id="UP001299265"/>
    </source>
</evidence>
<feature type="transmembrane region" description="Helical" evidence="5">
    <location>
        <begin position="109"/>
        <end position="128"/>
    </location>
</feature>
<dbReference type="EMBL" id="JAJNOR010000010">
    <property type="protein sequence ID" value="MCD2493613.1"/>
    <property type="molecule type" value="Genomic_DNA"/>
</dbReference>
<evidence type="ECO:0000313" key="7">
    <source>
        <dbReference type="EMBL" id="MCD2493613.1"/>
    </source>
</evidence>
<organism evidence="7 8">
    <name type="scientific">Lientehia hominis</name>
    <dbReference type="NCBI Taxonomy" id="2897778"/>
    <lineage>
        <taxon>Bacteria</taxon>
        <taxon>Bacillati</taxon>
        <taxon>Bacillota</taxon>
        <taxon>Clostridia</taxon>
        <taxon>Lachnospirales</taxon>
        <taxon>Lachnospiraceae</taxon>
        <taxon>Lientehia</taxon>
    </lineage>
</organism>
<name>A0AAP2RLW3_9FIRM</name>
<dbReference type="Pfam" id="PF13886">
    <property type="entry name" value="TM7S3_TM198"/>
    <property type="match status" value="1"/>
</dbReference>
<dbReference type="AlphaFoldDB" id="A0AAP2RLW3"/>
<feature type="transmembrane region" description="Helical" evidence="5">
    <location>
        <begin position="159"/>
        <end position="181"/>
    </location>
</feature>
<feature type="domain" description="TM7S3/TM198-like" evidence="6">
    <location>
        <begin position="39"/>
        <end position="165"/>
    </location>
</feature>
<accession>A0AAP2RLW3</accession>
<comment type="subcellular location">
    <subcellularLocation>
        <location evidence="1">Membrane</location>
        <topology evidence="1">Multi-pass membrane protein</topology>
    </subcellularLocation>
</comment>
<gene>
    <name evidence="7" type="ORF">LQE92_13450</name>
</gene>
<proteinExistence type="predicted"/>
<protein>
    <submittedName>
        <fullName evidence="7">DUF4203 domain-containing protein</fullName>
    </submittedName>
</protein>
<evidence type="ECO:0000256" key="5">
    <source>
        <dbReference type="SAM" id="Phobius"/>
    </source>
</evidence>
<comment type="caution">
    <text evidence="7">The sequence shown here is derived from an EMBL/GenBank/DDBJ whole genome shotgun (WGS) entry which is preliminary data.</text>
</comment>
<feature type="transmembrane region" description="Helical" evidence="5">
    <location>
        <begin position="187"/>
        <end position="206"/>
    </location>
</feature>
<keyword evidence="8" id="KW-1185">Reference proteome</keyword>
<dbReference type="Proteomes" id="UP001299265">
    <property type="component" value="Unassembled WGS sequence"/>
</dbReference>
<sequence>MGNTFIEMSGIKNFGQQGIAVIEDFFSRMPKGVAGVLAILALVLILLQCFMGYKLLKVWVTLVGGLIGLIVGIIVGTQFIKNSTVTAVAALLLMLLLGFLAYKIYQVGVFLLGTFSSYLVALGLLGSMVGKETWWVYALAIAAGIAVGVLSVIFMRPAIILSTAVTNGLSAGSRLMALGGVTAQTPVLVTGIILSALGIFVQFSTTKTEKRRRYKRY</sequence>
<feature type="transmembrane region" description="Helical" evidence="5">
    <location>
        <begin position="85"/>
        <end position="102"/>
    </location>
</feature>
<dbReference type="GO" id="GO:0016020">
    <property type="term" value="C:membrane"/>
    <property type="evidence" value="ECO:0007669"/>
    <property type="project" value="UniProtKB-SubCell"/>
</dbReference>
<evidence type="ECO:0000256" key="2">
    <source>
        <dbReference type="ARBA" id="ARBA00022692"/>
    </source>
</evidence>